<protein>
    <submittedName>
        <fullName evidence="1">Uncharacterized protein</fullName>
    </submittedName>
</protein>
<dbReference type="AlphaFoldDB" id="A0A6F8YWM1"/>
<keyword evidence="2" id="KW-1185">Reference proteome</keyword>
<organism evidence="1 2">
    <name type="scientific">Phytohabitans suffuscus</name>
    <dbReference type="NCBI Taxonomy" id="624315"/>
    <lineage>
        <taxon>Bacteria</taxon>
        <taxon>Bacillati</taxon>
        <taxon>Actinomycetota</taxon>
        <taxon>Actinomycetes</taxon>
        <taxon>Micromonosporales</taxon>
        <taxon>Micromonosporaceae</taxon>
    </lineage>
</organism>
<proteinExistence type="predicted"/>
<name>A0A6F8YWM1_9ACTN</name>
<dbReference type="RefSeq" id="WP_173162788.1">
    <property type="nucleotide sequence ID" value="NZ_AP022871.1"/>
</dbReference>
<dbReference type="Proteomes" id="UP000503011">
    <property type="component" value="Chromosome"/>
</dbReference>
<dbReference type="EMBL" id="AP022871">
    <property type="protein sequence ID" value="BCB90456.1"/>
    <property type="molecule type" value="Genomic_DNA"/>
</dbReference>
<reference evidence="1 2" key="2">
    <citation type="submission" date="2020-03" db="EMBL/GenBank/DDBJ databases">
        <authorList>
            <person name="Ichikawa N."/>
            <person name="Kimura A."/>
            <person name="Kitahashi Y."/>
            <person name="Uohara A."/>
        </authorList>
    </citation>
    <scope>NUCLEOTIDE SEQUENCE [LARGE SCALE GENOMIC DNA]</scope>
    <source>
        <strain evidence="1 2">NBRC 105367</strain>
    </source>
</reference>
<reference evidence="1 2" key="1">
    <citation type="submission" date="2020-03" db="EMBL/GenBank/DDBJ databases">
        <title>Whole genome shotgun sequence of Phytohabitans suffuscus NBRC 105367.</title>
        <authorList>
            <person name="Komaki H."/>
            <person name="Tamura T."/>
        </authorList>
    </citation>
    <scope>NUCLEOTIDE SEQUENCE [LARGE SCALE GENOMIC DNA]</scope>
    <source>
        <strain evidence="1 2">NBRC 105367</strain>
    </source>
</reference>
<accession>A0A6F8YWM1</accession>
<evidence type="ECO:0000313" key="1">
    <source>
        <dbReference type="EMBL" id="BCB90456.1"/>
    </source>
</evidence>
<gene>
    <name evidence="1" type="ORF">Psuf_077690</name>
</gene>
<sequence>MSDDDILRRALRAAELHTAAVRDLERFVEGYDGGLDAAALAEYAELLAREEATRAERQDILAELGLSAPSVES</sequence>
<dbReference type="KEGG" id="psuu:Psuf_077690"/>
<evidence type="ECO:0000313" key="2">
    <source>
        <dbReference type="Proteomes" id="UP000503011"/>
    </source>
</evidence>